<dbReference type="PROSITE" id="PS50106">
    <property type="entry name" value="PDZ"/>
    <property type="match status" value="1"/>
</dbReference>
<dbReference type="Proteomes" id="UP000314983">
    <property type="component" value="Chromosome 1"/>
</dbReference>
<dbReference type="GeneTree" id="ENSGT00530000063734"/>
<sequence length="221" mass="24662">MSSPVSYITTLIRKASRANPSTHRKPGSLSRRRSGDGQGRKARRTEIIGVSQDYERQNVVISKNNNETFGFKIKTYEKNTTDSGQDILTCVSSVREKGPAERAGLRTGDLIIIINNICVEDFVHQRIVDLIHNSSSCLKLEIVRGTTLKQRELQKKLHHLQDQLREKRAELQVLISQEEHLRGGDQRNRGSQSCLAPDYLPIPSQPLGTPGPRASEDPTGG</sequence>
<feature type="compositionally biased region" description="Basic residues" evidence="4">
    <location>
        <begin position="22"/>
        <end position="32"/>
    </location>
</feature>
<dbReference type="AlphaFoldDB" id="A0A4W4DM63"/>
<feature type="coiled-coil region" evidence="3">
    <location>
        <begin position="150"/>
        <end position="177"/>
    </location>
</feature>
<feature type="region of interest" description="Disordered" evidence="4">
    <location>
        <begin position="14"/>
        <end position="44"/>
    </location>
</feature>
<dbReference type="OrthoDB" id="10041077at2759"/>
<dbReference type="InterPro" id="IPR036034">
    <property type="entry name" value="PDZ_sf"/>
</dbReference>
<name>A0A4W4DM63_ELEEL</name>
<reference evidence="7" key="2">
    <citation type="journal article" date="2017" name="Sci. Adv.">
        <title>A tail of two voltages: Proteomic comparison of the three electric organs of the electric eel.</title>
        <authorList>
            <person name="Traeger L.L."/>
            <person name="Sabat G."/>
            <person name="Barrett-Wilt G.A."/>
            <person name="Wells G.B."/>
            <person name="Sussman M.R."/>
        </authorList>
    </citation>
    <scope>NUCLEOTIDE SEQUENCE [LARGE SCALE GENOMIC DNA]</scope>
</reference>
<accession>A0A4W4DM63</accession>
<proteinExistence type="predicted"/>
<dbReference type="GO" id="GO:0005737">
    <property type="term" value="C:cytoplasm"/>
    <property type="evidence" value="ECO:0007669"/>
    <property type="project" value="UniProtKB-SubCell"/>
</dbReference>
<dbReference type="PANTHER" id="PTHR15963">
    <property type="entry name" value="GENERAL RECEPTOR FOR PHOSPHOINOSITIDES 1-ASSOCIATED SCAFFOLD PROTEIN-RELATED"/>
    <property type="match status" value="1"/>
</dbReference>
<keyword evidence="7" id="KW-1185">Reference proteome</keyword>
<dbReference type="Ensembl" id="ENSEEET00000000135.2">
    <property type="protein sequence ID" value="ENSEEEP00000000129.1"/>
    <property type="gene ID" value="ENSEEEG00000000090.2"/>
</dbReference>
<evidence type="ECO:0000256" key="3">
    <source>
        <dbReference type="SAM" id="Coils"/>
    </source>
</evidence>
<evidence type="ECO:0000256" key="1">
    <source>
        <dbReference type="ARBA" id="ARBA00004496"/>
    </source>
</evidence>
<feature type="domain" description="PDZ" evidence="5">
    <location>
        <begin position="58"/>
        <end position="146"/>
    </location>
</feature>
<protein>
    <recommendedName>
        <fullName evidence="5">PDZ domain-containing protein</fullName>
    </recommendedName>
</protein>
<reference evidence="6" key="4">
    <citation type="submission" date="2025-08" db="UniProtKB">
        <authorList>
            <consortium name="Ensembl"/>
        </authorList>
    </citation>
    <scope>IDENTIFICATION</scope>
</reference>
<evidence type="ECO:0000313" key="7">
    <source>
        <dbReference type="Proteomes" id="UP000314983"/>
    </source>
</evidence>
<comment type="subcellular location">
    <subcellularLocation>
        <location evidence="1">Cytoplasm</location>
    </subcellularLocation>
</comment>
<evidence type="ECO:0000256" key="2">
    <source>
        <dbReference type="ARBA" id="ARBA00022490"/>
    </source>
</evidence>
<organism evidence="6 7">
    <name type="scientific">Electrophorus electricus</name>
    <name type="common">Electric eel</name>
    <name type="synonym">Gymnotus electricus</name>
    <dbReference type="NCBI Taxonomy" id="8005"/>
    <lineage>
        <taxon>Eukaryota</taxon>
        <taxon>Metazoa</taxon>
        <taxon>Chordata</taxon>
        <taxon>Craniata</taxon>
        <taxon>Vertebrata</taxon>
        <taxon>Euteleostomi</taxon>
        <taxon>Actinopterygii</taxon>
        <taxon>Neopterygii</taxon>
        <taxon>Teleostei</taxon>
        <taxon>Ostariophysi</taxon>
        <taxon>Gymnotiformes</taxon>
        <taxon>Gymnotoidei</taxon>
        <taxon>Gymnotidae</taxon>
        <taxon>Electrophorus</taxon>
    </lineage>
</organism>
<reference evidence="6" key="3">
    <citation type="submission" date="2020-05" db="EMBL/GenBank/DDBJ databases">
        <title>Electrophorus electricus (electric eel) genome, fEleEle1, primary haplotype.</title>
        <authorList>
            <person name="Myers G."/>
            <person name="Meyer A."/>
            <person name="Fedrigo O."/>
            <person name="Formenti G."/>
            <person name="Rhie A."/>
            <person name="Tracey A."/>
            <person name="Sims Y."/>
            <person name="Jarvis E.D."/>
        </authorList>
    </citation>
    <scope>NUCLEOTIDE SEQUENCE [LARGE SCALE GENOMIC DNA]</scope>
</reference>
<gene>
    <name evidence="6" type="primary">LOC113582590</name>
</gene>
<evidence type="ECO:0000256" key="4">
    <source>
        <dbReference type="SAM" id="MobiDB-lite"/>
    </source>
</evidence>
<dbReference type="InterPro" id="IPR052122">
    <property type="entry name" value="Intracell_Traff_Signaling_Reg"/>
</dbReference>
<dbReference type="Gene3D" id="2.30.42.10">
    <property type="match status" value="1"/>
</dbReference>
<dbReference type="RefSeq" id="XP_026874241.1">
    <property type="nucleotide sequence ID" value="XM_027018440.2"/>
</dbReference>
<dbReference type="STRING" id="8005.ENSEEEP00000000129"/>
<evidence type="ECO:0000313" key="6">
    <source>
        <dbReference type="Ensembl" id="ENSEEEP00000000129.1"/>
    </source>
</evidence>
<dbReference type="SUPFAM" id="SSF50156">
    <property type="entry name" value="PDZ domain-like"/>
    <property type="match status" value="1"/>
</dbReference>
<keyword evidence="3" id="KW-0175">Coiled coil</keyword>
<dbReference type="PANTHER" id="PTHR15963:SF1">
    <property type="entry name" value="CYTOHESIN-INTERACTING PROTEIN"/>
    <property type="match status" value="1"/>
</dbReference>
<reference evidence="7" key="1">
    <citation type="journal article" date="2014" name="Science">
        <title>Nonhuman genetics. Genomic basis for the convergent evolution of electric organs.</title>
        <authorList>
            <person name="Gallant J.R."/>
            <person name="Traeger L.L."/>
            <person name="Volkening J.D."/>
            <person name="Moffett H."/>
            <person name="Chen P.H."/>
            <person name="Novina C.D."/>
            <person name="Phillips G.N.Jr."/>
            <person name="Anand R."/>
            <person name="Wells G.B."/>
            <person name="Pinch M."/>
            <person name="Guth R."/>
            <person name="Unguez G.A."/>
            <person name="Albert J.S."/>
            <person name="Zakon H.H."/>
            <person name="Samanta M.P."/>
            <person name="Sussman M.R."/>
        </authorList>
    </citation>
    <scope>NUCLEOTIDE SEQUENCE [LARGE SCALE GENOMIC DNA]</scope>
</reference>
<dbReference type="SMART" id="SM00228">
    <property type="entry name" value="PDZ"/>
    <property type="match status" value="1"/>
</dbReference>
<dbReference type="OMA" id="INNICVE"/>
<feature type="region of interest" description="Disordered" evidence="4">
    <location>
        <begin position="181"/>
        <end position="221"/>
    </location>
</feature>
<reference evidence="6" key="5">
    <citation type="submission" date="2025-09" db="UniProtKB">
        <authorList>
            <consortium name="Ensembl"/>
        </authorList>
    </citation>
    <scope>IDENTIFICATION</scope>
</reference>
<dbReference type="KEGG" id="eee:113582590"/>
<dbReference type="InterPro" id="IPR001478">
    <property type="entry name" value="PDZ"/>
</dbReference>
<keyword evidence="2" id="KW-0963">Cytoplasm</keyword>
<dbReference type="GeneID" id="113582590"/>
<evidence type="ECO:0000259" key="5">
    <source>
        <dbReference type="PROSITE" id="PS50106"/>
    </source>
</evidence>
<dbReference type="Pfam" id="PF00595">
    <property type="entry name" value="PDZ"/>
    <property type="match status" value="1"/>
</dbReference>